<feature type="active site" description="Charge relay system" evidence="6">
    <location>
        <position position="195"/>
    </location>
</feature>
<dbReference type="EMBL" id="JADIMG010000045">
    <property type="protein sequence ID" value="MBO8459587.1"/>
    <property type="molecule type" value="Genomic_DNA"/>
</dbReference>
<feature type="domain" description="LD-carboxypeptidase C-terminal" evidence="8">
    <location>
        <begin position="163"/>
        <end position="278"/>
    </location>
</feature>
<sequence>MRIHIISPSGAIDPTYIHKAAARLSHHGHQVSIAPHACGQYGRFSGTPEERIADLQQAIDSPNIDAILCSRGGYGLVQIIDKINFSSLKMHPKLFIGFSDITVLHNALGHFSIPSVHGIMCKHITELAEEAAPLRIMLSILNDEQANKYYIKPHSLNRNGLCSGIVRGGNLSVLYGLRHTPFDLPDTDDTILFIEDIAERPYHIDRMMNNLRLSGTLARLKGLIVGQFSDCPDDPLMMKDIAHIIHDHVDKYNYPVCFDFPAGHVEYNLPIWLNRKASMRVDHEGCCLHYDEI</sequence>
<dbReference type="GO" id="GO:0004180">
    <property type="term" value="F:carboxypeptidase activity"/>
    <property type="evidence" value="ECO:0007669"/>
    <property type="project" value="UniProtKB-KW"/>
</dbReference>
<reference evidence="9" key="2">
    <citation type="journal article" date="2021" name="PeerJ">
        <title>Extensive microbial diversity within the chicken gut microbiome revealed by metagenomics and culture.</title>
        <authorList>
            <person name="Gilroy R."/>
            <person name="Ravi A."/>
            <person name="Getino M."/>
            <person name="Pursley I."/>
            <person name="Horton D.L."/>
            <person name="Alikhan N.F."/>
            <person name="Baker D."/>
            <person name="Gharbi K."/>
            <person name="Hall N."/>
            <person name="Watson M."/>
            <person name="Adriaenssens E.M."/>
            <person name="Foster-Nyarko E."/>
            <person name="Jarju S."/>
            <person name="Secka A."/>
            <person name="Antonio M."/>
            <person name="Oren A."/>
            <person name="Chaudhuri R.R."/>
            <person name="La Ragione R."/>
            <person name="Hildebrand F."/>
            <person name="Pallen M.J."/>
        </authorList>
    </citation>
    <scope>NUCLEOTIDE SEQUENCE</scope>
    <source>
        <strain evidence="9">G3-3990</strain>
    </source>
</reference>
<dbReference type="PANTHER" id="PTHR30237">
    <property type="entry name" value="MURAMOYLTETRAPEPTIDE CARBOXYPEPTIDASE"/>
    <property type="match status" value="1"/>
</dbReference>
<evidence type="ECO:0000256" key="2">
    <source>
        <dbReference type="ARBA" id="ARBA00022645"/>
    </source>
</evidence>
<dbReference type="InterPro" id="IPR040921">
    <property type="entry name" value="Peptidase_S66C"/>
</dbReference>
<dbReference type="CDD" id="cd07025">
    <property type="entry name" value="Peptidase_S66"/>
    <property type="match status" value="1"/>
</dbReference>
<dbReference type="SUPFAM" id="SSF52317">
    <property type="entry name" value="Class I glutamine amidotransferase-like"/>
    <property type="match status" value="1"/>
</dbReference>
<feature type="active site" description="Nucleophile" evidence="6">
    <location>
        <position position="99"/>
    </location>
</feature>
<dbReference type="Gene3D" id="3.40.50.10740">
    <property type="entry name" value="Class I glutamine amidotransferase-like"/>
    <property type="match status" value="1"/>
</dbReference>
<dbReference type="Gene3D" id="3.50.30.60">
    <property type="entry name" value="LD-carboxypeptidase A C-terminal domain-like"/>
    <property type="match status" value="1"/>
</dbReference>
<evidence type="ECO:0000256" key="1">
    <source>
        <dbReference type="ARBA" id="ARBA00010233"/>
    </source>
</evidence>
<dbReference type="Pfam" id="PF17676">
    <property type="entry name" value="Peptidase_S66C"/>
    <property type="match status" value="1"/>
</dbReference>
<keyword evidence="4" id="KW-0378">Hydrolase</keyword>
<feature type="domain" description="LD-carboxypeptidase N-terminal" evidence="7">
    <location>
        <begin position="3"/>
        <end position="118"/>
    </location>
</feature>
<gene>
    <name evidence="9" type="ORF">IAA73_04545</name>
</gene>
<keyword evidence="2" id="KW-0121">Carboxypeptidase</keyword>
<dbReference type="InterPro" id="IPR029062">
    <property type="entry name" value="Class_I_gatase-like"/>
</dbReference>
<comment type="similarity">
    <text evidence="1">Belongs to the peptidase S66 family.</text>
</comment>
<keyword evidence="5" id="KW-0720">Serine protease</keyword>
<feature type="active site" description="Charge relay system" evidence="6">
    <location>
        <position position="264"/>
    </location>
</feature>
<proteinExistence type="inferred from homology"/>
<evidence type="ECO:0000313" key="9">
    <source>
        <dbReference type="EMBL" id="MBO8459587.1"/>
    </source>
</evidence>
<comment type="caution">
    <text evidence="9">The sequence shown here is derived from an EMBL/GenBank/DDBJ whole genome shotgun (WGS) entry which is preliminary data.</text>
</comment>
<dbReference type="Proteomes" id="UP000823641">
    <property type="component" value="Unassembled WGS sequence"/>
</dbReference>
<evidence type="ECO:0000256" key="4">
    <source>
        <dbReference type="ARBA" id="ARBA00022801"/>
    </source>
</evidence>
<dbReference type="AlphaFoldDB" id="A0A9D9N426"/>
<evidence type="ECO:0000313" key="10">
    <source>
        <dbReference type="Proteomes" id="UP000823641"/>
    </source>
</evidence>
<name>A0A9D9N426_9BACT</name>
<dbReference type="GO" id="GO:0006508">
    <property type="term" value="P:proteolysis"/>
    <property type="evidence" value="ECO:0007669"/>
    <property type="project" value="UniProtKB-KW"/>
</dbReference>
<evidence type="ECO:0000256" key="5">
    <source>
        <dbReference type="ARBA" id="ARBA00022825"/>
    </source>
</evidence>
<keyword evidence="3" id="KW-0645">Protease</keyword>
<evidence type="ECO:0000256" key="6">
    <source>
        <dbReference type="PIRSR" id="PIRSR028757-1"/>
    </source>
</evidence>
<evidence type="ECO:0000256" key="3">
    <source>
        <dbReference type="ARBA" id="ARBA00022670"/>
    </source>
</evidence>
<protein>
    <submittedName>
        <fullName evidence="9">LD-carboxypeptidase</fullName>
    </submittedName>
</protein>
<evidence type="ECO:0000259" key="8">
    <source>
        <dbReference type="Pfam" id="PF17676"/>
    </source>
</evidence>
<dbReference type="InterPro" id="IPR003507">
    <property type="entry name" value="S66_fam"/>
</dbReference>
<dbReference type="InterPro" id="IPR027478">
    <property type="entry name" value="LdcA_N"/>
</dbReference>
<dbReference type="SUPFAM" id="SSF141986">
    <property type="entry name" value="LD-carboxypeptidase A C-terminal domain-like"/>
    <property type="match status" value="1"/>
</dbReference>
<dbReference type="PIRSF" id="PIRSF028757">
    <property type="entry name" value="LD-carboxypeptidase"/>
    <property type="match status" value="1"/>
</dbReference>
<dbReference type="PANTHER" id="PTHR30237:SF2">
    <property type="entry name" value="MUREIN TETRAPEPTIDE CARBOXYPEPTIDASE"/>
    <property type="match status" value="1"/>
</dbReference>
<accession>A0A9D9N426</accession>
<evidence type="ECO:0000259" key="7">
    <source>
        <dbReference type="Pfam" id="PF02016"/>
    </source>
</evidence>
<organism evidence="9 10">
    <name type="scientific">Candidatus Gallipaludibacter merdavium</name>
    <dbReference type="NCBI Taxonomy" id="2840839"/>
    <lineage>
        <taxon>Bacteria</taxon>
        <taxon>Pseudomonadati</taxon>
        <taxon>Bacteroidota</taxon>
        <taxon>Bacteroidia</taxon>
        <taxon>Bacteroidales</taxon>
        <taxon>Candidatus Gallipaludibacter</taxon>
    </lineage>
</organism>
<dbReference type="InterPro" id="IPR040449">
    <property type="entry name" value="Peptidase_S66_N"/>
</dbReference>
<reference evidence="9" key="1">
    <citation type="submission" date="2020-10" db="EMBL/GenBank/DDBJ databases">
        <authorList>
            <person name="Gilroy R."/>
        </authorList>
    </citation>
    <scope>NUCLEOTIDE SEQUENCE</scope>
    <source>
        <strain evidence="9">G3-3990</strain>
    </source>
</reference>
<dbReference type="GO" id="GO:0008236">
    <property type="term" value="F:serine-type peptidase activity"/>
    <property type="evidence" value="ECO:0007669"/>
    <property type="project" value="UniProtKB-KW"/>
</dbReference>
<dbReference type="InterPro" id="IPR027461">
    <property type="entry name" value="Carboxypeptidase_A_C_sf"/>
</dbReference>
<dbReference type="Pfam" id="PF02016">
    <property type="entry name" value="Peptidase_S66"/>
    <property type="match status" value="1"/>
</dbReference>